<gene>
    <name evidence="2" type="ORF">LA20249_10040</name>
</gene>
<evidence type="ECO:0008006" key="4">
    <source>
        <dbReference type="Google" id="ProtNLM"/>
    </source>
</evidence>
<dbReference type="Proteomes" id="UP000234653">
    <property type="component" value="Chromosome"/>
</dbReference>
<feature type="transmembrane region" description="Helical" evidence="1">
    <location>
        <begin position="365"/>
        <end position="383"/>
    </location>
</feature>
<feature type="transmembrane region" description="Helical" evidence="1">
    <location>
        <begin position="339"/>
        <end position="359"/>
    </location>
</feature>
<feature type="transmembrane region" description="Helical" evidence="1">
    <location>
        <begin position="66"/>
        <end position="87"/>
    </location>
</feature>
<feature type="transmembrane region" description="Helical" evidence="1">
    <location>
        <begin position="395"/>
        <end position="416"/>
    </location>
</feature>
<evidence type="ECO:0000256" key="1">
    <source>
        <dbReference type="SAM" id="Phobius"/>
    </source>
</evidence>
<keyword evidence="1" id="KW-1133">Transmembrane helix</keyword>
<feature type="transmembrane region" description="Helical" evidence="1">
    <location>
        <begin position="191"/>
        <end position="209"/>
    </location>
</feature>
<sequence>MFLASFVYFACFRFLMIPSGDDYFWYGENGNYLLHHFFYGPQNIYGGSSNGRYLGNLLEIITMHKLSVAMIVYTVFWTLLLWCLWYLSRKTISSLLLSFLFIFTLQDAFINNVLTWNAGFVNYVPPIVLSLIYIVIVDHGTSKKLNKFMIIPVFILALAAGWFSEVWTISQVFLGLAVIIYFYFKKDLKGYHIAYLVGSIVSAFTMFIHKGYRDISTYRHTSYDLNTIWDTYSKVTHFWLITFNLILIVAILLAIFVLALRSNVRMENKLIISILSIIFLIYYILITNFFHKNFHLNPMYGYKTVAANIAVPESLVSIGFIIFIGYCIFIFFKQDYKLWLYYLLSGVIAGQLLFVSSPVNSRGYFLSYVLMYLISMRFVLTALDKLMIPKPVIDIVMLITIIVCGTIYLSMMYTNYHANLERVSNPDYYNGKVELTQHVPFVKLVWFNDLMNQQNAPYWKDHVFGYQRILK</sequence>
<dbReference type="InterPro" id="IPR045691">
    <property type="entry name" value="DUF6056"/>
</dbReference>
<proteinExistence type="predicted"/>
<evidence type="ECO:0000313" key="2">
    <source>
        <dbReference type="EMBL" id="AUI72500.1"/>
    </source>
</evidence>
<keyword evidence="1" id="KW-0472">Membrane</keyword>
<feature type="transmembrane region" description="Helical" evidence="1">
    <location>
        <begin position="169"/>
        <end position="184"/>
    </location>
</feature>
<feature type="transmembrane region" description="Helical" evidence="1">
    <location>
        <begin position="238"/>
        <end position="258"/>
    </location>
</feature>
<feature type="transmembrane region" description="Helical" evidence="1">
    <location>
        <begin position="310"/>
        <end position="332"/>
    </location>
</feature>
<protein>
    <recommendedName>
        <fullName evidence="4">Teichoic acid polysaccharide export protein</fullName>
    </recommendedName>
</protein>
<dbReference type="KEGG" id="lali:LA20249_10040"/>
<reference evidence="2 3" key="1">
    <citation type="submission" date="2016-12" db="EMBL/GenBank/DDBJ databases">
        <title>The whole genome sequencing and assembly of Lactobacillus alimentarius DSM 20249T strain.</title>
        <authorList>
            <person name="Lee Y.-J."/>
            <person name="Yi H."/>
            <person name="Bahn Y.-S."/>
            <person name="Kim J.F."/>
            <person name="Lee D.-W."/>
        </authorList>
    </citation>
    <scope>NUCLEOTIDE SEQUENCE [LARGE SCALE GENOMIC DNA]</scope>
    <source>
        <strain evidence="2 3">DSM 20249</strain>
    </source>
</reference>
<name>A0A2K9HIY2_9LACO</name>
<evidence type="ECO:0000313" key="3">
    <source>
        <dbReference type="Proteomes" id="UP000234653"/>
    </source>
</evidence>
<keyword evidence="3" id="KW-1185">Reference proteome</keyword>
<accession>A0A2K9HIY2</accession>
<feature type="transmembrane region" description="Helical" evidence="1">
    <location>
        <begin position="120"/>
        <end position="138"/>
    </location>
</feature>
<feature type="transmembrane region" description="Helical" evidence="1">
    <location>
        <begin position="94"/>
        <end position="114"/>
    </location>
</feature>
<dbReference type="Pfam" id="PF19528">
    <property type="entry name" value="DUF6056"/>
    <property type="match status" value="1"/>
</dbReference>
<dbReference type="AlphaFoldDB" id="A0A2K9HIY2"/>
<feature type="transmembrane region" description="Helical" evidence="1">
    <location>
        <begin position="145"/>
        <end position="163"/>
    </location>
</feature>
<organism evidence="2 3">
    <name type="scientific">Companilactobacillus alimentarius DSM 20249</name>
    <dbReference type="NCBI Taxonomy" id="1423720"/>
    <lineage>
        <taxon>Bacteria</taxon>
        <taxon>Bacillati</taxon>
        <taxon>Bacillota</taxon>
        <taxon>Bacilli</taxon>
        <taxon>Lactobacillales</taxon>
        <taxon>Lactobacillaceae</taxon>
        <taxon>Companilactobacillus</taxon>
    </lineage>
</organism>
<dbReference type="EMBL" id="CP018867">
    <property type="protein sequence ID" value="AUI72500.1"/>
    <property type="molecule type" value="Genomic_DNA"/>
</dbReference>
<feature type="transmembrane region" description="Helical" evidence="1">
    <location>
        <begin position="270"/>
        <end position="290"/>
    </location>
</feature>
<keyword evidence="1" id="KW-0812">Transmembrane</keyword>